<dbReference type="PANTHER" id="PTHR32215:SF0">
    <property type="entry name" value="CILIA- AND FLAGELLA-ASSOCIATED PROTEIN 57"/>
    <property type="match status" value="1"/>
</dbReference>
<evidence type="ECO:0000313" key="4">
    <source>
        <dbReference type="WBParaSite" id="Pan_g3584.t1"/>
    </source>
</evidence>
<dbReference type="InterPro" id="IPR052993">
    <property type="entry name" value="CFA-57"/>
</dbReference>
<dbReference type="WBParaSite" id="Pan_g3584.t1">
    <property type="protein sequence ID" value="Pan_g3584.t1"/>
    <property type="gene ID" value="Pan_g3584"/>
</dbReference>
<keyword evidence="3" id="KW-1185">Reference proteome</keyword>
<dbReference type="PANTHER" id="PTHR32215">
    <property type="entry name" value="CILIA- AND FLAGELLA-ASSOCIATED PROTEIN 57"/>
    <property type="match status" value="1"/>
</dbReference>
<reference evidence="3" key="1">
    <citation type="journal article" date="2013" name="Genetics">
        <title>The draft genome and transcriptome of Panagrellus redivivus are shaped by the harsh demands of a free-living lifestyle.</title>
        <authorList>
            <person name="Srinivasan J."/>
            <person name="Dillman A.R."/>
            <person name="Macchietto M.G."/>
            <person name="Heikkinen L."/>
            <person name="Lakso M."/>
            <person name="Fracchia K.M."/>
            <person name="Antoshechkin I."/>
            <person name="Mortazavi A."/>
            <person name="Wong G."/>
            <person name="Sternberg P.W."/>
        </authorList>
    </citation>
    <scope>NUCLEOTIDE SEQUENCE [LARGE SCALE GENOMIC DNA]</scope>
    <source>
        <strain evidence="3">MT8872</strain>
    </source>
</reference>
<dbReference type="InterPro" id="IPR036322">
    <property type="entry name" value="WD40_repeat_dom_sf"/>
</dbReference>
<accession>A0A7E4VXF4</accession>
<evidence type="ECO:0000256" key="1">
    <source>
        <dbReference type="SAM" id="Coils"/>
    </source>
</evidence>
<dbReference type="SUPFAM" id="SSF50978">
    <property type="entry name" value="WD40 repeat-like"/>
    <property type="match status" value="1"/>
</dbReference>
<dbReference type="InterPro" id="IPR015943">
    <property type="entry name" value="WD40/YVTN_repeat-like_dom_sf"/>
</dbReference>
<feature type="coiled-coil region" evidence="1">
    <location>
        <begin position="836"/>
        <end position="863"/>
    </location>
</feature>
<feature type="compositionally biased region" description="Polar residues" evidence="2">
    <location>
        <begin position="7"/>
        <end position="22"/>
    </location>
</feature>
<dbReference type="Gene3D" id="2.130.10.10">
    <property type="entry name" value="YVTN repeat-like/Quinoprotein amine dehydrogenase"/>
    <property type="match status" value="2"/>
</dbReference>
<keyword evidence="1" id="KW-0175">Coiled coil</keyword>
<feature type="region of interest" description="Disordered" evidence="2">
    <location>
        <begin position="1"/>
        <end position="76"/>
    </location>
</feature>
<protein>
    <submittedName>
        <fullName evidence="4">V-SNARE coiled-coil homology domain-containing protein</fullName>
    </submittedName>
</protein>
<dbReference type="Proteomes" id="UP000492821">
    <property type="component" value="Unassembled WGS sequence"/>
</dbReference>
<evidence type="ECO:0000313" key="3">
    <source>
        <dbReference type="Proteomes" id="UP000492821"/>
    </source>
</evidence>
<feature type="region of interest" description="Disordered" evidence="2">
    <location>
        <begin position="95"/>
        <end position="147"/>
    </location>
</feature>
<name>A0A7E4VXF4_PANRE</name>
<proteinExistence type="predicted"/>
<feature type="compositionally biased region" description="Pro residues" evidence="2">
    <location>
        <begin position="114"/>
        <end position="127"/>
    </location>
</feature>
<evidence type="ECO:0000256" key="2">
    <source>
        <dbReference type="SAM" id="MobiDB-lite"/>
    </source>
</evidence>
<sequence>MLRGSDRLSTVANALRASTSEPNLRKKQVTSAGKDSKAATIEASKPEKPTLTVPSKSKGSKSRSDRDSSDSSDTEDKNFMRADFILKFKKKLPPLTPSTSSTPVSMSISNEVPQPRPPSSAKPPPSPKTNSSSRYASTTQVHENAPPVPTPIIGFNKCVFFGKDRIVTSFLSYLRVFYGPDHSHTLRDIPHGGPISCVQVSPDFAYVVVAVDAPQGAKVVIHDAHTLHVGTANRPMREFATAILATRMCISLTNESLLLVAPAEKGSYATLALYSFEGTFLGETRVTPPTSSKQYEATLCPADDTIICTVTDNHCYLLRATTNIINVFSTIKFFDMSCHAWADDVTLAFGTNNGELRLYRETVPLEVINLKTVCDNLIGEQEDAKQAEVTQMYATDQNLIVYVVIGIVFVFPAGDLKTRWAAGRAIVINSIFPKTICTNLHMDQDNGNVLYEDTESTWLCNVRYAEAVCDNGMRLIFARHSSPVRHVAFEPKSRRFATLDERGLVLVTVMDTQRNIAHAIIEGAIGVAVLPNGHSIAVVTAEGIDVYEVLIHELKKKATVWEGGTIQAFASSQSADQLALANRTQLTVLDADTLAPLFTTSLEADQNVIKLRYSASSEYIGILTDQDAIYLVSVHSGTVLWINEFKLRFFVDIAVHEEAIFALGNKFVVVQIRDGNELDPINVHYEGVSFNTTSTAIMTTSEGFYFGTKLGSLLRVQADNIENVQMIQLQDIGGTSCLFYIASEQWLLSGHDDGAVMLTKLAKFTELEKDIEVTLTKPEDIVLCRADEFEHNKFTAKERTVERSLIRSHAKRVFDTYKQKKEQEIREMTTDFETNMKAMREKIRLMEDKCEASEAAKEETINKLKEDFKKDISEQKQFYETMINDQIKSTLEMSADHKAGMEALGAQHGKELADLRAQLEFEKDELMVKLSEFKDITLKLRKDLFESESRQKMLRQDIAATRQKYVKMINDFKLNFDNERAEFRNTTKNLKATILIIEHEKNDEVQNVRSQKQKLEALSDELAENEALFDEKNSQIEKLQERVTLLERESAMQNKLIEKLTQKTIVAKTEVDQERLCVCSTAKAPNPVFAPLKTWSKPWRPKSMITVNLKKMRWQCWLSSVLRISS</sequence>
<reference evidence="4" key="2">
    <citation type="submission" date="2020-10" db="UniProtKB">
        <authorList>
            <consortium name="WormBaseParasite"/>
        </authorList>
    </citation>
    <scope>IDENTIFICATION</scope>
</reference>
<feature type="coiled-coil region" evidence="1">
    <location>
        <begin position="998"/>
        <end position="1056"/>
    </location>
</feature>
<organism evidence="3 4">
    <name type="scientific">Panagrellus redivivus</name>
    <name type="common">Microworm</name>
    <dbReference type="NCBI Taxonomy" id="6233"/>
    <lineage>
        <taxon>Eukaryota</taxon>
        <taxon>Metazoa</taxon>
        <taxon>Ecdysozoa</taxon>
        <taxon>Nematoda</taxon>
        <taxon>Chromadorea</taxon>
        <taxon>Rhabditida</taxon>
        <taxon>Tylenchina</taxon>
        <taxon>Panagrolaimomorpha</taxon>
        <taxon>Panagrolaimoidea</taxon>
        <taxon>Panagrolaimidae</taxon>
        <taxon>Panagrellus</taxon>
    </lineage>
</organism>
<dbReference type="AlphaFoldDB" id="A0A7E4VXF4"/>
<feature type="compositionally biased region" description="Basic and acidic residues" evidence="2">
    <location>
        <begin position="62"/>
        <end position="76"/>
    </location>
</feature>